<comment type="subcellular location">
    <subcellularLocation>
        <location evidence="1">Cell projection</location>
        <location evidence="1">Cilium</location>
    </subcellularLocation>
    <subcellularLocation>
        <location evidence="2">Cytoplasm</location>
    </subcellularLocation>
</comment>
<feature type="domain" description="HYDIN/VesB/CFA65-like Ig-like" evidence="7">
    <location>
        <begin position="127"/>
        <end position="225"/>
    </location>
</feature>
<dbReference type="PANTHER" id="PTHR37833">
    <property type="entry name" value="LIPOPROTEIN-RELATED"/>
    <property type="match status" value="1"/>
</dbReference>
<evidence type="ECO:0000256" key="1">
    <source>
        <dbReference type="ARBA" id="ARBA00004138"/>
    </source>
</evidence>
<dbReference type="Pfam" id="PF07610">
    <property type="entry name" value="DUF1573"/>
    <property type="match status" value="1"/>
</dbReference>
<sequence>MKNSLYAALLTNLLLAATAFAAPELTVTEPTYNFGTITQGKKVQHNFVIRNSGDAPLHIKEVNVACGCTAAKPSASQVAPGKSAEIQVVFDSTSFSGKVQKSVAVISNAGKAPSFVLNMEGNILEPLQYAPRQVNLGSLRPGGSKQATVSITNRDSAAVRILSVTLTSNTLQLKTSMKKSELKPGETGTIELTFIPRPDARVMSGYLHIITDSAQKKELTIPVYASLAK</sequence>
<keyword evidence="6" id="KW-0732">Signal</keyword>
<evidence type="ECO:0000256" key="6">
    <source>
        <dbReference type="SAM" id="SignalP"/>
    </source>
</evidence>
<gene>
    <name evidence="8" type="ORF">GMST_00270</name>
</gene>
<comment type="caution">
    <text evidence="8">The sequence shown here is derived from an EMBL/GenBank/DDBJ whole genome shotgun (WGS) entry which is preliminary data.</text>
</comment>
<feature type="signal peptide" evidence="6">
    <location>
        <begin position="1"/>
        <end position="21"/>
    </location>
</feature>
<dbReference type="AlphaFoldDB" id="A0A6V8MCK8"/>
<dbReference type="RefSeq" id="WP_246399119.1">
    <property type="nucleotide sequence ID" value="NZ_BLXX01000001.1"/>
</dbReference>
<dbReference type="Gene3D" id="2.60.40.10">
    <property type="entry name" value="Immunoglobulins"/>
    <property type="match status" value="2"/>
</dbReference>
<keyword evidence="9" id="KW-1185">Reference proteome</keyword>
<keyword evidence="3" id="KW-0963">Cytoplasm</keyword>
<dbReference type="Proteomes" id="UP000556026">
    <property type="component" value="Unassembled WGS sequence"/>
</dbReference>
<reference evidence="9" key="1">
    <citation type="submission" date="2020-06" db="EMBL/GenBank/DDBJ databases">
        <title>Draft genomic sequence of Geomonas sp. Red330.</title>
        <authorList>
            <person name="Itoh H."/>
            <person name="Zhenxing X."/>
            <person name="Ushijima N."/>
            <person name="Masuda Y."/>
            <person name="Shiratori Y."/>
            <person name="Senoo K."/>
        </authorList>
    </citation>
    <scope>NUCLEOTIDE SEQUENCE [LARGE SCALE GENOMIC DNA]</scope>
    <source>
        <strain evidence="9">Red330</strain>
    </source>
</reference>
<dbReference type="PANTHER" id="PTHR37833:SF1">
    <property type="entry name" value="SIGNAL PEPTIDE PROTEIN"/>
    <property type="match status" value="1"/>
</dbReference>
<dbReference type="InterPro" id="IPR053879">
    <property type="entry name" value="HYDIN_VesB_CFA65-like_Ig"/>
</dbReference>
<evidence type="ECO:0000259" key="7">
    <source>
        <dbReference type="Pfam" id="PF22544"/>
    </source>
</evidence>
<dbReference type="Pfam" id="PF22544">
    <property type="entry name" value="HYDIN_VesB_CFA65-like_Ig"/>
    <property type="match status" value="1"/>
</dbReference>
<feature type="chain" id="PRO_5027737040" description="HYDIN/VesB/CFA65-like Ig-like domain-containing protein" evidence="6">
    <location>
        <begin position="22"/>
        <end position="229"/>
    </location>
</feature>
<evidence type="ECO:0000313" key="8">
    <source>
        <dbReference type="EMBL" id="GFO57702.1"/>
    </source>
</evidence>
<keyword evidence="5" id="KW-0966">Cell projection</keyword>
<dbReference type="InterPro" id="IPR013783">
    <property type="entry name" value="Ig-like_fold"/>
</dbReference>
<evidence type="ECO:0000313" key="9">
    <source>
        <dbReference type="Proteomes" id="UP000556026"/>
    </source>
</evidence>
<protein>
    <recommendedName>
        <fullName evidence="7">HYDIN/VesB/CFA65-like Ig-like domain-containing protein</fullName>
    </recommendedName>
</protein>
<evidence type="ECO:0000256" key="2">
    <source>
        <dbReference type="ARBA" id="ARBA00004496"/>
    </source>
</evidence>
<dbReference type="NCBIfam" id="NF012200">
    <property type="entry name" value="choice_anch_D"/>
    <property type="match status" value="2"/>
</dbReference>
<dbReference type="InterPro" id="IPR011467">
    <property type="entry name" value="DUF1573"/>
</dbReference>
<dbReference type="GO" id="GO:0005737">
    <property type="term" value="C:cytoplasm"/>
    <property type="evidence" value="ECO:0007669"/>
    <property type="project" value="UniProtKB-SubCell"/>
</dbReference>
<name>A0A6V8MCK8_9BACT</name>
<dbReference type="EMBL" id="BLXX01000001">
    <property type="protein sequence ID" value="GFO57702.1"/>
    <property type="molecule type" value="Genomic_DNA"/>
</dbReference>
<keyword evidence="4" id="KW-0969">Cilium</keyword>
<evidence type="ECO:0000256" key="5">
    <source>
        <dbReference type="ARBA" id="ARBA00023273"/>
    </source>
</evidence>
<evidence type="ECO:0000256" key="3">
    <source>
        <dbReference type="ARBA" id="ARBA00022490"/>
    </source>
</evidence>
<accession>A0A6V8MCK8</accession>
<organism evidence="8 9">
    <name type="scientific">Geomonas silvestris</name>
    <dbReference type="NCBI Taxonomy" id="2740184"/>
    <lineage>
        <taxon>Bacteria</taxon>
        <taxon>Pseudomonadati</taxon>
        <taxon>Thermodesulfobacteriota</taxon>
        <taxon>Desulfuromonadia</taxon>
        <taxon>Geobacterales</taxon>
        <taxon>Geobacteraceae</taxon>
        <taxon>Geomonas</taxon>
    </lineage>
</organism>
<proteinExistence type="predicted"/>
<evidence type="ECO:0000256" key="4">
    <source>
        <dbReference type="ARBA" id="ARBA00023069"/>
    </source>
</evidence>